<gene>
    <name evidence="1" type="ORF">PG993_003587</name>
</gene>
<protein>
    <submittedName>
        <fullName evidence="1">Uncharacterized protein</fullName>
    </submittedName>
</protein>
<evidence type="ECO:0000313" key="1">
    <source>
        <dbReference type="EMBL" id="KAK8052202.1"/>
    </source>
</evidence>
<organism evidence="1 2">
    <name type="scientific">Apiospora rasikravindrae</name>
    <dbReference type="NCBI Taxonomy" id="990691"/>
    <lineage>
        <taxon>Eukaryota</taxon>
        <taxon>Fungi</taxon>
        <taxon>Dikarya</taxon>
        <taxon>Ascomycota</taxon>
        <taxon>Pezizomycotina</taxon>
        <taxon>Sordariomycetes</taxon>
        <taxon>Xylariomycetidae</taxon>
        <taxon>Amphisphaeriales</taxon>
        <taxon>Apiosporaceae</taxon>
        <taxon>Apiospora</taxon>
    </lineage>
</organism>
<dbReference type="EMBL" id="JAQQWK010000002">
    <property type="protein sequence ID" value="KAK8052202.1"/>
    <property type="molecule type" value="Genomic_DNA"/>
</dbReference>
<evidence type="ECO:0000313" key="2">
    <source>
        <dbReference type="Proteomes" id="UP001444661"/>
    </source>
</evidence>
<keyword evidence="2" id="KW-1185">Reference proteome</keyword>
<accession>A0ABR1U007</accession>
<comment type="caution">
    <text evidence="1">The sequence shown here is derived from an EMBL/GenBank/DDBJ whole genome shotgun (WGS) entry which is preliminary data.</text>
</comment>
<reference evidence="1 2" key="1">
    <citation type="submission" date="2023-01" db="EMBL/GenBank/DDBJ databases">
        <title>Analysis of 21 Apiospora genomes using comparative genomics revels a genus with tremendous synthesis potential of carbohydrate active enzymes and secondary metabolites.</title>
        <authorList>
            <person name="Sorensen T."/>
        </authorList>
    </citation>
    <scope>NUCLEOTIDE SEQUENCE [LARGE SCALE GENOMIC DNA]</scope>
    <source>
        <strain evidence="1 2">CBS 33761</strain>
    </source>
</reference>
<dbReference type="Proteomes" id="UP001444661">
    <property type="component" value="Unassembled WGS sequence"/>
</dbReference>
<name>A0ABR1U007_9PEZI</name>
<proteinExistence type="predicted"/>
<sequence>MFLCQRLSSRDVTVADLVLIDSKLRAMALLKDIALYTSFHTKEYDVYYAVNPSLRNKMIDQGWTVSTFYAPKNGDWK</sequence>